<dbReference type="PRINTS" id="PR00360">
    <property type="entry name" value="C2DOMAIN"/>
</dbReference>
<accession>A0ABP0UMR3</accession>
<dbReference type="PANTHER" id="PTHR47264">
    <property type="entry name" value="OS01G0128800 PROTEIN"/>
    <property type="match status" value="1"/>
</dbReference>
<dbReference type="CDD" id="cd21669">
    <property type="entry name" value="SMP_SF"/>
    <property type="match status" value="1"/>
</dbReference>
<feature type="domain" description="C2" evidence="7">
    <location>
        <begin position="597"/>
        <end position="714"/>
    </location>
</feature>
<evidence type="ECO:0000313" key="9">
    <source>
        <dbReference type="EMBL" id="CAK9225684.1"/>
    </source>
</evidence>
<dbReference type="CDD" id="cd00030">
    <property type="entry name" value="C2"/>
    <property type="match status" value="2"/>
</dbReference>
<name>A0ABP0UMR3_9BRYO</name>
<keyword evidence="4" id="KW-0446">Lipid-binding</keyword>
<feature type="domain" description="C2" evidence="7">
    <location>
        <begin position="272"/>
        <end position="402"/>
    </location>
</feature>
<dbReference type="PROSITE" id="PS50004">
    <property type="entry name" value="C2"/>
    <property type="match status" value="3"/>
</dbReference>
<keyword evidence="10" id="KW-1185">Reference proteome</keyword>
<feature type="domain" description="C2" evidence="7">
    <location>
        <begin position="462"/>
        <end position="578"/>
    </location>
</feature>
<feature type="domain" description="SMP-LTD" evidence="8">
    <location>
        <begin position="91"/>
        <end position="278"/>
    </location>
</feature>
<dbReference type="InterPro" id="IPR035892">
    <property type="entry name" value="C2_domain_sf"/>
</dbReference>
<evidence type="ECO:0000256" key="3">
    <source>
        <dbReference type="ARBA" id="ARBA00023055"/>
    </source>
</evidence>
<evidence type="ECO:0000313" key="10">
    <source>
        <dbReference type="Proteomes" id="UP001497512"/>
    </source>
</evidence>
<sequence length="828" mass="93254">MAKFMVKGVAKEAQQLWNNLVHEKPVLPYLIPVFFLAWVLERWIIPFSNWIPVFVTVWATLQYGKYRRQQTVEDLNNRWKRHILCSQPTTPLEPCEWLNKLLMTVWPNFIEPKIVRKLLSSLQKKIKEKKPKTVHSLEVQDFTFGTAPPMLGLQRTYWSMEDGSQPVLHMGFEWDTNEMSVLLAAKLAGPLRGTSARVVINSIHIKGDLRIVPILDGQGILYSFDTTPEVKVGIAFGSGSQSVPQTELPVLSTWLENLFIDTLNHTMVEPRRRCYPLPSVDLKKKAVGGILSVTVVSAQNLLRERSELGRDNNNSNGSLGRKSQGKFVEIACEDLMRKTRMQGGGLSPVWDETIDMVLHDNTGTVHFNVYEQGPNNNVKFDFIGSCEVKIKYVDDDSTLFWAVGNKLSVLASRAEHCGKEVTLTVPLENATGELTVKLALKEWQFADGSKAVASYMPSNIIHMQQQTMLGTYPSLNVHTGRKLKICTVEGRNLAPMDRTGKSDPYLKLFYGKMLRKTKTVNQDLNPLWNQEFIFQELGGGEYLKIKCYDADRFGDENLGCARVNLQGLVEGQVKDVWVPLEKIKQGEIHLRIEVLGRDGDWDCLQKQEKGTVAGGEGATVEVVLVEARDLVAADWGGTSDPYVSVRYGNIKKRTKVVYKTLAPQWGQTLEFVDDGSPMVLHVKDYNTILPTSSIGHCDVSYECLPPNQTVDRWLPLQGVNTGEIHFQLTRRVLEKQSPVTAGDVVKMNSGTISGNTKLQRNAGKVRSLIRKAMTLAEEEEETEEIKMMLEELENAEEEREGIISQLQRDRDLLVGKVKELEQAMSGVL</sequence>
<evidence type="ECO:0000259" key="8">
    <source>
        <dbReference type="PROSITE" id="PS51847"/>
    </source>
</evidence>
<dbReference type="InterPro" id="IPR031468">
    <property type="entry name" value="SMP_LBD"/>
</dbReference>
<keyword evidence="6" id="KW-0175">Coiled coil</keyword>
<dbReference type="Pfam" id="PF00168">
    <property type="entry name" value="C2"/>
    <property type="match status" value="3"/>
</dbReference>
<dbReference type="SMART" id="SM00239">
    <property type="entry name" value="C2"/>
    <property type="match status" value="3"/>
</dbReference>
<dbReference type="PROSITE" id="PS51847">
    <property type="entry name" value="SMP"/>
    <property type="match status" value="1"/>
</dbReference>
<evidence type="ECO:0008006" key="11">
    <source>
        <dbReference type="Google" id="ProtNLM"/>
    </source>
</evidence>
<comment type="subcellular location">
    <subcellularLocation>
        <location evidence="1">Membrane</location>
    </subcellularLocation>
</comment>
<dbReference type="Gene3D" id="2.60.40.150">
    <property type="entry name" value="C2 domain"/>
    <property type="match status" value="3"/>
</dbReference>
<protein>
    <recommendedName>
        <fullName evidence="11">Plant synaptotagmin</fullName>
    </recommendedName>
</protein>
<dbReference type="InterPro" id="IPR000008">
    <property type="entry name" value="C2_dom"/>
</dbReference>
<evidence type="ECO:0000256" key="6">
    <source>
        <dbReference type="SAM" id="Coils"/>
    </source>
</evidence>
<evidence type="ECO:0000259" key="7">
    <source>
        <dbReference type="PROSITE" id="PS50004"/>
    </source>
</evidence>
<proteinExistence type="predicted"/>
<keyword evidence="3" id="KW-0445">Lipid transport</keyword>
<evidence type="ECO:0000256" key="1">
    <source>
        <dbReference type="ARBA" id="ARBA00004370"/>
    </source>
</evidence>
<dbReference type="EMBL" id="OZ019897">
    <property type="protein sequence ID" value="CAK9225684.1"/>
    <property type="molecule type" value="Genomic_DNA"/>
</dbReference>
<evidence type="ECO:0000256" key="2">
    <source>
        <dbReference type="ARBA" id="ARBA00022448"/>
    </source>
</evidence>
<dbReference type="Proteomes" id="UP001497512">
    <property type="component" value="Chromosome 5"/>
</dbReference>
<evidence type="ECO:0000256" key="4">
    <source>
        <dbReference type="ARBA" id="ARBA00023121"/>
    </source>
</evidence>
<dbReference type="PANTHER" id="PTHR47264:SF3">
    <property type="entry name" value="SYNAPTOTAGMIN-5 ISOFORM X1"/>
    <property type="match status" value="1"/>
</dbReference>
<gene>
    <name evidence="9" type="ORF">CSSPTR1EN2_LOCUS17798</name>
</gene>
<evidence type="ECO:0000256" key="5">
    <source>
        <dbReference type="ARBA" id="ARBA00023136"/>
    </source>
</evidence>
<keyword evidence="5" id="KW-0472">Membrane</keyword>
<reference evidence="9" key="1">
    <citation type="submission" date="2024-02" db="EMBL/GenBank/DDBJ databases">
        <authorList>
            <consortium name="ELIXIR-Norway"/>
            <consortium name="Elixir Norway"/>
        </authorList>
    </citation>
    <scope>NUCLEOTIDE SEQUENCE</scope>
</reference>
<feature type="coiled-coil region" evidence="6">
    <location>
        <begin position="775"/>
        <end position="823"/>
    </location>
</feature>
<dbReference type="SUPFAM" id="SSF49562">
    <property type="entry name" value="C2 domain (Calcium/lipid-binding domain, CaLB)"/>
    <property type="match status" value="3"/>
</dbReference>
<organism evidence="9 10">
    <name type="scientific">Sphagnum troendelagicum</name>
    <dbReference type="NCBI Taxonomy" id="128251"/>
    <lineage>
        <taxon>Eukaryota</taxon>
        <taxon>Viridiplantae</taxon>
        <taxon>Streptophyta</taxon>
        <taxon>Embryophyta</taxon>
        <taxon>Bryophyta</taxon>
        <taxon>Sphagnophytina</taxon>
        <taxon>Sphagnopsida</taxon>
        <taxon>Sphagnales</taxon>
        <taxon>Sphagnaceae</taxon>
        <taxon>Sphagnum</taxon>
    </lineage>
</organism>
<keyword evidence="2" id="KW-0813">Transport</keyword>